<comment type="caution">
    <text evidence="2">The sequence shown here is derived from an EMBL/GenBank/DDBJ whole genome shotgun (WGS) entry which is preliminary data.</text>
</comment>
<gene>
    <name evidence="2" type="ORF">ACFO5X_24760</name>
</gene>
<protein>
    <submittedName>
        <fullName evidence="2">Universal stress protein</fullName>
    </submittedName>
</protein>
<feature type="domain" description="UspA" evidence="1">
    <location>
        <begin position="1"/>
        <end position="137"/>
    </location>
</feature>
<dbReference type="RefSeq" id="WP_380722673.1">
    <property type="nucleotide sequence ID" value="NZ_JBHSGI010000034.1"/>
</dbReference>
<dbReference type="Pfam" id="PF00582">
    <property type="entry name" value="Usp"/>
    <property type="match status" value="1"/>
</dbReference>
<name>A0ABV9KNN6_9RHOB</name>
<evidence type="ECO:0000259" key="1">
    <source>
        <dbReference type="Pfam" id="PF00582"/>
    </source>
</evidence>
<dbReference type="InterPro" id="IPR014729">
    <property type="entry name" value="Rossmann-like_a/b/a_fold"/>
</dbReference>
<reference evidence="3" key="1">
    <citation type="journal article" date="2019" name="Int. J. Syst. Evol. Microbiol.">
        <title>The Global Catalogue of Microorganisms (GCM) 10K type strain sequencing project: providing services to taxonomists for standard genome sequencing and annotation.</title>
        <authorList>
            <consortium name="The Broad Institute Genomics Platform"/>
            <consortium name="The Broad Institute Genome Sequencing Center for Infectious Disease"/>
            <person name="Wu L."/>
            <person name="Ma J."/>
        </authorList>
    </citation>
    <scope>NUCLEOTIDE SEQUENCE [LARGE SCALE GENOMIC DNA]</scope>
    <source>
        <strain evidence="3">CGMCC 4.7283</strain>
    </source>
</reference>
<sequence length="138" mass="14422">MFTRIMTPVDLAHAERMERSLQCGAELAALWGIPVVYVGVTAQTPGSVAHNPEEYGRKLAAFAAAQAEARGITAEAQAVVSHDPSTDLDDTLLKAVKDTGADLVVMASHVPGLTDYVWPSNGGKIAGHAAVSVMVVRG</sequence>
<keyword evidence="3" id="KW-1185">Reference proteome</keyword>
<evidence type="ECO:0000313" key="3">
    <source>
        <dbReference type="Proteomes" id="UP001595973"/>
    </source>
</evidence>
<dbReference type="EMBL" id="JBHSGI010000034">
    <property type="protein sequence ID" value="MFC4671785.1"/>
    <property type="molecule type" value="Genomic_DNA"/>
</dbReference>
<dbReference type="Proteomes" id="UP001595973">
    <property type="component" value="Unassembled WGS sequence"/>
</dbReference>
<dbReference type="Gene3D" id="3.40.50.620">
    <property type="entry name" value="HUPs"/>
    <property type="match status" value="1"/>
</dbReference>
<evidence type="ECO:0000313" key="2">
    <source>
        <dbReference type="EMBL" id="MFC4671785.1"/>
    </source>
</evidence>
<organism evidence="2 3">
    <name type="scientific">Seohaeicola nanhaiensis</name>
    <dbReference type="NCBI Taxonomy" id="1387282"/>
    <lineage>
        <taxon>Bacteria</taxon>
        <taxon>Pseudomonadati</taxon>
        <taxon>Pseudomonadota</taxon>
        <taxon>Alphaproteobacteria</taxon>
        <taxon>Rhodobacterales</taxon>
        <taxon>Roseobacteraceae</taxon>
        <taxon>Seohaeicola</taxon>
    </lineage>
</organism>
<dbReference type="InterPro" id="IPR006016">
    <property type="entry name" value="UspA"/>
</dbReference>
<dbReference type="SUPFAM" id="SSF52402">
    <property type="entry name" value="Adenine nucleotide alpha hydrolases-like"/>
    <property type="match status" value="1"/>
</dbReference>
<accession>A0ABV9KNN6</accession>
<dbReference type="CDD" id="cd00293">
    <property type="entry name" value="USP-like"/>
    <property type="match status" value="1"/>
</dbReference>
<proteinExistence type="predicted"/>